<protein>
    <recommendedName>
        <fullName evidence="10">Peptidase S1 domain-containing protein</fullName>
    </recommendedName>
</protein>
<evidence type="ECO:0000256" key="9">
    <source>
        <dbReference type="SAM" id="MobiDB-lite"/>
    </source>
</evidence>
<dbReference type="PANTHER" id="PTHR24252">
    <property type="entry name" value="ACROSIN-RELATED"/>
    <property type="match status" value="1"/>
</dbReference>
<keyword evidence="2" id="KW-0964">Secreted</keyword>
<keyword evidence="4" id="KW-0732">Signal</keyword>
<name>A0A8S9Y648_APOLU</name>
<feature type="compositionally biased region" description="Basic and acidic residues" evidence="9">
    <location>
        <begin position="73"/>
        <end position="82"/>
    </location>
</feature>
<dbReference type="SMART" id="SM00020">
    <property type="entry name" value="Tryp_SPc"/>
    <property type="match status" value="1"/>
</dbReference>
<evidence type="ECO:0000256" key="4">
    <source>
        <dbReference type="ARBA" id="ARBA00022729"/>
    </source>
</evidence>
<proteinExistence type="predicted"/>
<evidence type="ECO:0000256" key="7">
    <source>
        <dbReference type="ARBA" id="ARBA00023145"/>
    </source>
</evidence>
<dbReference type="SUPFAM" id="SSF50494">
    <property type="entry name" value="Trypsin-like serine proteases"/>
    <property type="match status" value="1"/>
</dbReference>
<keyword evidence="5" id="KW-0378">Hydrolase</keyword>
<keyword evidence="6" id="KW-0720">Serine protease</keyword>
<keyword evidence="8" id="KW-1015">Disulfide bond</keyword>
<dbReference type="PRINTS" id="PR00722">
    <property type="entry name" value="CHYMOTRYPSIN"/>
</dbReference>
<feature type="domain" description="Peptidase S1" evidence="10">
    <location>
        <begin position="237"/>
        <end position="471"/>
    </location>
</feature>
<comment type="caution">
    <text evidence="11">The sequence shown here is derived from an EMBL/GenBank/DDBJ whole genome shotgun (WGS) entry which is preliminary data.</text>
</comment>
<dbReference type="PROSITE" id="PS50240">
    <property type="entry name" value="TRYPSIN_DOM"/>
    <property type="match status" value="1"/>
</dbReference>
<dbReference type="GO" id="GO:0005576">
    <property type="term" value="C:extracellular region"/>
    <property type="evidence" value="ECO:0007669"/>
    <property type="project" value="UniProtKB-SubCell"/>
</dbReference>
<evidence type="ECO:0000256" key="8">
    <source>
        <dbReference type="ARBA" id="ARBA00023157"/>
    </source>
</evidence>
<reference evidence="11" key="1">
    <citation type="journal article" date="2021" name="Mol. Ecol. Resour.">
        <title>Apolygus lucorum genome provides insights into omnivorousness and mesophyll feeding.</title>
        <authorList>
            <person name="Liu Y."/>
            <person name="Liu H."/>
            <person name="Wang H."/>
            <person name="Huang T."/>
            <person name="Liu B."/>
            <person name="Yang B."/>
            <person name="Yin L."/>
            <person name="Li B."/>
            <person name="Zhang Y."/>
            <person name="Zhang S."/>
            <person name="Jiang F."/>
            <person name="Zhang X."/>
            <person name="Ren Y."/>
            <person name="Wang B."/>
            <person name="Wang S."/>
            <person name="Lu Y."/>
            <person name="Wu K."/>
            <person name="Fan W."/>
            <person name="Wang G."/>
        </authorList>
    </citation>
    <scope>NUCLEOTIDE SEQUENCE</scope>
    <source>
        <strain evidence="11">12Hb</strain>
    </source>
</reference>
<dbReference type="OrthoDB" id="5565075at2759"/>
<evidence type="ECO:0000256" key="3">
    <source>
        <dbReference type="ARBA" id="ARBA00022670"/>
    </source>
</evidence>
<accession>A0A8S9Y648</accession>
<evidence type="ECO:0000313" key="12">
    <source>
        <dbReference type="Proteomes" id="UP000466442"/>
    </source>
</evidence>
<keyword evidence="7" id="KW-0865">Zymogen</keyword>
<dbReference type="Proteomes" id="UP000466442">
    <property type="component" value="Unassembled WGS sequence"/>
</dbReference>
<dbReference type="PROSITE" id="PS00134">
    <property type="entry name" value="TRYPSIN_HIS"/>
    <property type="match status" value="1"/>
</dbReference>
<dbReference type="EMBL" id="WIXP02000002">
    <property type="protein sequence ID" value="KAF6215315.1"/>
    <property type="molecule type" value="Genomic_DNA"/>
</dbReference>
<dbReference type="InterPro" id="IPR043504">
    <property type="entry name" value="Peptidase_S1_PA_chymotrypsin"/>
</dbReference>
<dbReference type="CDD" id="cd00190">
    <property type="entry name" value="Tryp_SPc"/>
    <property type="match status" value="1"/>
</dbReference>
<dbReference type="InterPro" id="IPR018114">
    <property type="entry name" value="TRYPSIN_HIS"/>
</dbReference>
<evidence type="ECO:0000256" key="1">
    <source>
        <dbReference type="ARBA" id="ARBA00004613"/>
    </source>
</evidence>
<dbReference type="FunFam" id="2.40.10.10:FF:000146">
    <property type="entry name" value="Serine protease 53"/>
    <property type="match status" value="1"/>
</dbReference>
<comment type="subcellular location">
    <subcellularLocation>
        <location evidence="1">Secreted</location>
    </subcellularLocation>
</comment>
<dbReference type="PANTHER" id="PTHR24252:SF7">
    <property type="entry name" value="HYALIN"/>
    <property type="match status" value="1"/>
</dbReference>
<evidence type="ECO:0000256" key="2">
    <source>
        <dbReference type="ARBA" id="ARBA00022525"/>
    </source>
</evidence>
<gene>
    <name evidence="11" type="ORF">GE061_010067</name>
</gene>
<keyword evidence="12" id="KW-1185">Reference proteome</keyword>
<evidence type="ECO:0000256" key="6">
    <source>
        <dbReference type="ARBA" id="ARBA00022825"/>
    </source>
</evidence>
<evidence type="ECO:0000256" key="5">
    <source>
        <dbReference type="ARBA" id="ARBA00022801"/>
    </source>
</evidence>
<feature type="region of interest" description="Disordered" evidence="9">
    <location>
        <begin position="73"/>
        <end position="96"/>
    </location>
</feature>
<dbReference type="GO" id="GO:0006508">
    <property type="term" value="P:proteolysis"/>
    <property type="evidence" value="ECO:0007669"/>
    <property type="project" value="UniProtKB-KW"/>
</dbReference>
<dbReference type="Pfam" id="PF00089">
    <property type="entry name" value="Trypsin"/>
    <property type="match status" value="1"/>
</dbReference>
<evidence type="ECO:0000259" key="10">
    <source>
        <dbReference type="PROSITE" id="PS50240"/>
    </source>
</evidence>
<dbReference type="InterPro" id="IPR001314">
    <property type="entry name" value="Peptidase_S1A"/>
</dbReference>
<dbReference type="AlphaFoldDB" id="A0A8S9Y648"/>
<sequence length="472" mass="53164">MMIQKSLKILSDFEKLRRVIYLSGVDSATVSYMQIVIQELEAESEEESEVWGNHQQDQPQIDDLEDIDYEHQEVQHDDHDSDSGVELEPPLYNDEEDDVVEDSLDEEEQEGINSMRIHQMNNPFDTSVRRRYLYGLAMELMDANLRDRTQNRRLPKDLVLFLNDYREEEQSQERNVPSKNRRRFCYICGSKKNNITKLILAVVAYASADSSEDGVSPGAKGTSCKCGWANRVSGSRIIGGRFFNKNEYPFLVSLVRVKGRKYYFTCGGSIITPNHVITAAHCLNKIIKFRSKAAVFLGAHDRREVNTTAVFVYVAHFQQHAGYIPNKSDDIAILTLASSINFNKIIGPVCMPHPGLDVSGKTVRVLGWGAVRNKEKGSNIPKKLDTTAMSSEKCNSAWGPNHTNPTHMCAFSWKGITCKGDSGGPVVWLDPQINRYILVGLVSHGVPCSGWKPTIHTRVAAYLPWIHQQIAS</sequence>
<organism evidence="11 12">
    <name type="scientific">Apolygus lucorum</name>
    <name type="common">Small green plant bug</name>
    <name type="synonym">Lygocoris lucorum</name>
    <dbReference type="NCBI Taxonomy" id="248454"/>
    <lineage>
        <taxon>Eukaryota</taxon>
        <taxon>Metazoa</taxon>
        <taxon>Ecdysozoa</taxon>
        <taxon>Arthropoda</taxon>
        <taxon>Hexapoda</taxon>
        <taxon>Insecta</taxon>
        <taxon>Pterygota</taxon>
        <taxon>Neoptera</taxon>
        <taxon>Paraneoptera</taxon>
        <taxon>Hemiptera</taxon>
        <taxon>Heteroptera</taxon>
        <taxon>Panheteroptera</taxon>
        <taxon>Cimicomorpha</taxon>
        <taxon>Miridae</taxon>
        <taxon>Mirini</taxon>
        <taxon>Apolygus</taxon>
    </lineage>
</organism>
<evidence type="ECO:0000313" key="11">
    <source>
        <dbReference type="EMBL" id="KAF6215315.1"/>
    </source>
</evidence>
<dbReference type="Gene3D" id="2.40.10.10">
    <property type="entry name" value="Trypsin-like serine proteases"/>
    <property type="match status" value="1"/>
</dbReference>
<dbReference type="InterPro" id="IPR009003">
    <property type="entry name" value="Peptidase_S1_PA"/>
</dbReference>
<keyword evidence="3" id="KW-0645">Protease</keyword>
<dbReference type="GO" id="GO:0004252">
    <property type="term" value="F:serine-type endopeptidase activity"/>
    <property type="evidence" value="ECO:0007669"/>
    <property type="project" value="InterPro"/>
</dbReference>
<dbReference type="InterPro" id="IPR001254">
    <property type="entry name" value="Trypsin_dom"/>
</dbReference>